<evidence type="ECO:0000259" key="7">
    <source>
        <dbReference type="PROSITE" id="PS50109"/>
    </source>
</evidence>
<dbReference type="PANTHER" id="PTHR43047">
    <property type="entry name" value="TWO-COMPONENT HISTIDINE PROTEIN KINASE"/>
    <property type="match status" value="1"/>
</dbReference>
<dbReference type="NCBIfam" id="TIGR00229">
    <property type="entry name" value="sensory_box"/>
    <property type="match status" value="1"/>
</dbReference>
<organism evidence="10">
    <name type="scientific">Ignavibacterium album</name>
    <dbReference type="NCBI Taxonomy" id="591197"/>
    <lineage>
        <taxon>Bacteria</taxon>
        <taxon>Pseudomonadati</taxon>
        <taxon>Ignavibacteriota</taxon>
        <taxon>Ignavibacteria</taxon>
        <taxon>Ignavibacteriales</taxon>
        <taxon>Ignavibacteriaceae</taxon>
        <taxon>Ignavibacterium</taxon>
    </lineage>
</organism>
<dbReference type="InterPro" id="IPR036890">
    <property type="entry name" value="HATPase_C_sf"/>
</dbReference>
<sequence>MDELRKYLEILYNKLIFPVEVIDIEGKIIYVNEAFSLMWGFNLDELIEYSLFNDLVLREQGNISLIREALDNLTQKTIEHYEDSLLRTHHTVVPLIKTGTFGFELYGERYAVLIHEDVTEQVLTSEEIKRARDASKEAERLKNNFLNVLSHELRTPLNIILGYSSLIKENLSDKISTEDKIYLDNLHSGSERLFNTINQMLEFAHIEAGNYSITIETTDLVGIIQGSLAQYRDAAISKGLEIRTNFVHKKVFVDTDVQCTINAFNNLLSNAVKFTNHGFIEVEVDVMEDKNLAVCRVKDSGIGISTKYLDHLFQPFSQEDLNIGRSYEGNGLGLALAKRYLEKVGGSLLVDSIKGVGSTFTFTLPLTSTSKIKYDDKEETEILYANKILMLDNIGETYELIRAFLKKDYQIVNYTLRDFKIELTRDNTFSHVVFDVEKNFWQQAILICKDIKKNDPYKRPIIVISSEFIEEKIREFYNAGANKFLIKPFGKSELVKVLDEAREYSL</sequence>
<feature type="modified residue" description="4-aspartylphosphate" evidence="6">
    <location>
        <position position="435"/>
    </location>
</feature>
<gene>
    <name evidence="10" type="ORF">ENS31_01090</name>
</gene>
<evidence type="ECO:0000256" key="2">
    <source>
        <dbReference type="ARBA" id="ARBA00012438"/>
    </source>
</evidence>
<dbReference type="CDD" id="cd00082">
    <property type="entry name" value="HisKA"/>
    <property type="match status" value="1"/>
</dbReference>
<dbReference type="SUPFAM" id="SSF47384">
    <property type="entry name" value="Homodimeric domain of signal transducing histidine kinase"/>
    <property type="match status" value="1"/>
</dbReference>
<dbReference type="InterPro" id="IPR001789">
    <property type="entry name" value="Sig_transdc_resp-reg_receiver"/>
</dbReference>
<dbReference type="PROSITE" id="PS50112">
    <property type="entry name" value="PAS"/>
    <property type="match status" value="1"/>
</dbReference>
<dbReference type="InterPro" id="IPR036097">
    <property type="entry name" value="HisK_dim/P_sf"/>
</dbReference>
<keyword evidence="5" id="KW-0418">Kinase</keyword>
<dbReference type="AlphaFoldDB" id="A0A7V2ZHQ2"/>
<dbReference type="GO" id="GO:0000155">
    <property type="term" value="F:phosphorelay sensor kinase activity"/>
    <property type="evidence" value="ECO:0007669"/>
    <property type="project" value="InterPro"/>
</dbReference>
<dbReference type="SMART" id="SM00387">
    <property type="entry name" value="HATPase_c"/>
    <property type="match status" value="1"/>
</dbReference>
<evidence type="ECO:0000313" key="10">
    <source>
        <dbReference type="EMBL" id="HFI90105.1"/>
    </source>
</evidence>
<dbReference type="InterPro" id="IPR000014">
    <property type="entry name" value="PAS"/>
</dbReference>
<dbReference type="PRINTS" id="PR00344">
    <property type="entry name" value="BCTRLSENSOR"/>
</dbReference>
<dbReference type="PANTHER" id="PTHR43047:SF64">
    <property type="entry name" value="HISTIDINE KINASE CONTAINING CHEY-HOMOLOGOUS RECEIVER DOMAIN AND PAS DOMAIN-RELATED"/>
    <property type="match status" value="1"/>
</dbReference>
<comment type="caution">
    <text evidence="10">The sequence shown here is derived from an EMBL/GenBank/DDBJ whole genome shotgun (WGS) entry which is preliminary data.</text>
</comment>
<dbReference type="InterPro" id="IPR003661">
    <property type="entry name" value="HisK_dim/P_dom"/>
</dbReference>
<evidence type="ECO:0000259" key="9">
    <source>
        <dbReference type="PROSITE" id="PS50112"/>
    </source>
</evidence>
<protein>
    <recommendedName>
        <fullName evidence="2">histidine kinase</fullName>
        <ecNumber evidence="2">2.7.13.3</ecNumber>
    </recommendedName>
</protein>
<dbReference type="InterPro" id="IPR011006">
    <property type="entry name" value="CheY-like_superfamily"/>
</dbReference>
<keyword evidence="3 6" id="KW-0597">Phosphoprotein</keyword>
<dbReference type="SUPFAM" id="SSF55874">
    <property type="entry name" value="ATPase domain of HSP90 chaperone/DNA topoisomerase II/histidine kinase"/>
    <property type="match status" value="1"/>
</dbReference>
<dbReference type="Gene3D" id="3.30.565.10">
    <property type="entry name" value="Histidine kinase-like ATPase, C-terminal domain"/>
    <property type="match status" value="1"/>
</dbReference>
<dbReference type="SUPFAM" id="SSF55785">
    <property type="entry name" value="PYP-like sensor domain (PAS domain)"/>
    <property type="match status" value="1"/>
</dbReference>
<name>A0A7V2ZHQ2_9BACT</name>
<evidence type="ECO:0000256" key="6">
    <source>
        <dbReference type="PROSITE-ProRule" id="PRU00169"/>
    </source>
</evidence>
<dbReference type="SUPFAM" id="SSF52172">
    <property type="entry name" value="CheY-like"/>
    <property type="match status" value="1"/>
</dbReference>
<dbReference type="Pfam" id="PF00989">
    <property type="entry name" value="PAS"/>
    <property type="match status" value="1"/>
</dbReference>
<dbReference type="Gene3D" id="1.10.287.130">
    <property type="match status" value="1"/>
</dbReference>
<dbReference type="InterPro" id="IPR003594">
    <property type="entry name" value="HATPase_dom"/>
</dbReference>
<dbReference type="EC" id="2.7.13.3" evidence="2"/>
<proteinExistence type="predicted"/>
<evidence type="ECO:0000256" key="4">
    <source>
        <dbReference type="ARBA" id="ARBA00022679"/>
    </source>
</evidence>
<keyword evidence="4" id="KW-0808">Transferase</keyword>
<dbReference type="SMART" id="SM00091">
    <property type="entry name" value="PAS"/>
    <property type="match status" value="1"/>
</dbReference>
<accession>A0A7V2ZHQ2</accession>
<dbReference type="InterPro" id="IPR035965">
    <property type="entry name" value="PAS-like_dom_sf"/>
</dbReference>
<dbReference type="InterPro" id="IPR013767">
    <property type="entry name" value="PAS_fold"/>
</dbReference>
<evidence type="ECO:0000256" key="5">
    <source>
        <dbReference type="ARBA" id="ARBA00022777"/>
    </source>
</evidence>
<dbReference type="Pfam" id="PF02518">
    <property type="entry name" value="HATPase_c"/>
    <property type="match status" value="1"/>
</dbReference>
<dbReference type="SMART" id="SM00388">
    <property type="entry name" value="HisKA"/>
    <property type="match status" value="1"/>
</dbReference>
<comment type="catalytic activity">
    <reaction evidence="1">
        <text>ATP + protein L-histidine = ADP + protein N-phospho-L-histidine.</text>
        <dbReference type="EC" id="2.7.13.3"/>
    </reaction>
</comment>
<dbReference type="CDD" id="cd00130">
    <property type="entry name" value="PAS"/>
    <property type="match status" value="1"/>
</dbReference>
<evidence type="ECO:0000259" key="8">
    <source>
        <dbReference type="PROSITE" id="PS50110"/>
    </source>
</evidence>
<evidence type="ECO:0000256" key="1">
    <source>
        <dbReference type="ARBA" id="ARBA00000085"/>
    </source>
</evidence>
<feature type="domain" description="Response regulatory" evidence="8">
    <location>
        <begin position="387"/>
        <end position="502"/>
    </location>
</feature>
<dbReference type="EMBL" id="DSUJ01000002">
    <property type="protein sequence ID" value="HFI90105.1"/>
    <property type="molecule type" value="Genomic_DNA"/>
</dbReference>
<dbReference type="Gene3D" id="3.40.50.2300">
    <property type="match status" value="1"/>
</dbReference>
<feature type="domain" description="Histidine kinase" evidence="7">
    <location>
        <begin position="148"/>
        <end position="368"/>
    </location>
</feature>
<dbReference type="InterPro" id="IPR004358">
    <property type="entry name" value="Sig_transdc_His_kin-like_C"/>
</dbReference>
<dbReference type="Gene3D" id="3.30.450.20">
    <property type="entry name" value="PAS domain"/>
    <property type="match status" value="1"/>
</dbReference>
<dbReference type="InterPro" id="IPR005467">
    <property type="entry name" value="His_kinase_dom"/>
</dbReference>
<dbReference type="Pfam" id="PF00512">
    <property type="entry name" value="HisKA"/>
    <property type="match status" value="1"/>
</dbReference>
<reference evidence="10" key="1">
    <citation type="journal article" date="2020" name="mSystems">
        <title>Genome- and Community-Level Interaction Insights into Carbon Utilization and Element Cycling Functions of Hydrothermarchaeota in Hydrothermal Sediment.</title>
        <authorList>
            <person name="Zhou Z."/>
            <person name="Liu Y."/>
            <person name="Xu W."/>
            <person name="Pan J."/>
            <person name="Luo Z.H."/>
            <person name="Li M."/>
        </authorList>
    </citation>
    <scope>NUCLEOTIDE SEQUENCE [LARGE SCALE GENOMIC DNA]</scope>
    <source>
        <strain evidence="10">SpSt-479</strain>
    </source>
</reference>
<evidence type="ECO:0000256" key="3">
    <source>
        <dbReference type="ARBA" id="ARBA00022553"/>
    </source>
</evidence>
<feature type="domain" description="PAS" evidence="9">
    <location>
        <begin position="4"/>
        <end position="59"/>
    </location>
</feature>
<dbReference type="PROSITE" id="PS50109">
    <property type="entry name" value="HIS_KIN"/>
    <property type="match status" value="1"/>
</dbReference>
<dbReference type="PROSITE" id="PS50110">
    <property type="entry name" value="RESPONSE_REGULATORY"/>
    <property type="match status" value="1"/>
</dbReference>